<dbReference type="InterPro" id="IPR001662">
    <property type="entry name" value="EF1B_G_C"/>
</dbReference>
<feature type="domain" description="EF-1-gamma C-terminal" evidence="2">
    <location>
        <begin position="189"/>
        <end position="299"/>
    </location>
</feature>
<keyword evidence="4" id="KW-1185">Reference proteome</keyword>
<dbReference type="InterPro" id="IPR036433">
    <property type="entry name" value="EF1B_G_C_sf"/>
</dbReference>
<proteinExistence type="predicted"/>
<comment type="caution">
    <text evidence="3">The sequence shown here is derived from an EMBL/GenBank/DDBJ whole genome shotgun (WGS) entry which is preliminary data.</text>
</comment>
<feature type="region of interest" description="Disordered" evidence="1">
    <location>
        <begin position="1"/>
        <end position="145"/>
    </location>
</feature>
<evidence type="ECO:0000259" key="2">
    <source>
        <dbReference type="SMART" id="SM01183"/>
    </source>
</evidence>
<dbReference type="AlphaFoldDB" id="A0A835XWI2"/>
<dbReference type="Gene3D" id="3.30.70.1010">
    <property type="entry name" value="Translation elongation factor EF1B, gamma chain, conserved domain"/>
    <property type="match status" value="1"/>
</dbReference>
<feature type="compositionally biased region" description="Basic and acidic residues" evidence="1">
    <location>
        <begin position="37"/>
        <end position="46"/>
    </location>
</feature>
<dbReference type="Pfam" id="PF00647">
    <property type="entry name" value="EF1G"/>
    <property type="match status" value="1"/>
</dbReference>
<organism evidence="3 4">
    <name type="scientific">Edaphochlamys debaryana</name>
    <dbReference type="NCBI Taxonomy" id="47281"/>
    <lineage>
        <taxon>Eukaryota</taxon>
        <taxon>Viridiplantae</taxon>
        <taxon>Chlorophyta</taxon>
        <taxon>core chlorophytes</taxon>
        <taxon>Chlorophyceae</taxon>
        <taxon>CS clade</taxon>
        <taxon>Chlamydomonadales</taxon>
        <taxon>Chlamydomonadales incertae sedis</taxon>
        <taxon>Edaphochlamys</taxon>
    </lineage>
</organism>
<accession>A0A835XWI2</accession>
<name>A0A835XWI2_9CHLO</name>
<dbReference type="OrthoDB" id="249703at2759"/>
<sequence length="351" mass="36352">MGCGASAHAPAPGTPPLAVQAGQGQASGAGATAPAGEELHLAEGHDPGPASPSGADQGPDKAARGKPAASGGPQDGLAPNGTPEGADAPAPQPAFGEANGSGPPGLGPAAPGVQREQLTLEGGRPDSRQPGPSSLSASLDPAVTPSAPTATVTLLAEAAGFHPRSRYTHETDLSMASTSYDMGSGGDDSDEDELDAIFSMTAWKRYYGYNKNKHHDLLTYFWRRFGAQKDYSLFCVSYRHQDNLLTQYMAENAVHGYLSRLQEAGLGEGLFVQMYVLRELAAPEEAYRVVGLLLAQGASPPAPLSALAAFDDFVYLRADPAQALVRQFCSALLVGRSPLNSLALVCGRELA</sequence>
<protein>
    <recommendedName>
        <fullName evidence="2">EF-1-gamma C-terminal domain-containing protein</fullName>
    </recommendedName>
</protein>
<evidence type="ECO:0000313" key="4">
    <source>
        <dbReference type="Proteomes" id="UP000612055"/>
    </source>
</evidence>
<dbReference type="SUPFAM" id="SSF89942">
    <property type="entry name" value="eEF1-gamma domain"/>
    <property type="match status" value="1"/>
</dbReference>
<evidence type="ECO:0000256" key="1">
    <source>
        <dbReference type="SAM" id="MobiDB-lite"/>
    </source>
</evidence>
<gene>
    <name evidence="3" type="ORF">HYH03_011277</name>
</gene>
<dbReference type="GO" id="GO:0003746">
    <property type="term" value="F:translation elongation factor activity"/>
    <property type="evidence" value="ECO:0007669"/>
    <property type="project" value="InterPro"/>
</dbReference>
<dbReference type="EMBL" id="JAEHOE010000063">
    <property type="protein sequence ID" value="KAG2490328.1"/>
    <property type="molecule type" value="Genomic_DNA"/>
</dbReference>
<dbReference type="SMART" id="SM01183">
    <property type="entry name" value="EF1G"/>
    <property type="match status" value="1"/>
</dbReference>
<reference evidence="3" key="1">
    <citation type="journal article" date="2020" name="bioRxiv">
        <title>Comparative genomics of Chlamydomonas.</title>
        <authorList>
            <person name="Craig R.J."/>
            <person name="Hasan A.R."/>
            <person name="Ness R.W."/>
            <person name="Keightley P.D."/>
        </authorList>
    </citation>
    <scope>NUCLEOTIDE SEQUENCE</scope>
    <source>
        <strain evidence="3">CCAP 11/70</strain>
    </source>
</reference>
<feature type="compositionally biased region" description="Low complexity" evidence="1">
    <location>
        <begin position="18"/>
        <end position="36"/>
    </location>
</feature>
<evidence type="ECO:0000313" key="3">
    <source>
        <dbReference type="EMBL" id="KAG2490328.1"/>
    </source>
</evidence>
<dbReference type="Proteomes" id="UP000612055">
    <property type="component" value="Unassembled WGS sequence"/>
</dbReference>